<evidence type="ECO:0000313" key="2">
    <source>
        <dbReference type="EMBL" id="QCB29373.1"/>
    </source>
</evidence>
<dbReference type="Pfam" id="PF00756">
    <property type="entry name" value="Esterase"/>
    <property type="match status" value="1"/>
</dbReference>
<name>A0A4P7QI88_9CORY</name>
<accession>A0A4P7QI88</accession>
<dbReference type="Proteomes" id="UP000296352">
    <property type="component" value="Chromosome"/>
</dbReference>
<dbReference type="EMBL" id="CP039247">
    <property type="protein sequence ID" value="QCB29373.1"/>
    <property type="molecule type" value="Genomic_DNA"/>
</dbReference>
<gene>
    <name evidence="2" type="primary">fbpB2</name>
    <name evidence="2" type="ORF">CENDO_10600</name>
</gene>
<sequence precursor="true">MTGITKGFATVTHRAVAFVVAVVMAVTMAMVAGAPQAQAANRDFLRADSTGACTWDKVKYWVQRCDVWSPAMGRNITVQIQPAKNGGNAGLYLLDGLRATEKTNAWVNDVNAAKTFVNDNITVVMPVGGAASFYADWQGPATFDLNNPVNYQWETFLTSELPGYLQRNFGVAPNNNAIAGLSMGGTAAITLAGKHPEQFRQALSYSGYLATTIPGGQTLMRLALLDAGGYNLNQLYGSIFNPRRFENDPLTQASNFAGRSVYISAASGIPGPADAKYLPKDQLAGAALELFSNATTHIFEVKARALGVNLTTNYPATGLHNWDQFGYQLNRTRPMILNYMNAW</sequence>
<protein>
    <submittedName>
        <fullName evidence="2">Diacylglycerol acyltransferase/mycolyltransferase Ag85B</fullName>
        <ecNumber evidence="2">2.3.1.122</ecNumber>
    </submittedName>
</protein>
<evidence type="ECO:0000313" key="3">
    <source>
        <dbReference type="Proteomes" id="UP000296352"/>
    </source>
</evidence>
<dbReference type="PANTHER" id="PTHR48098:SF1">
    <property type="entry name" value="DIACYLGLYCEROL ACYLTRANSFERASE_MYCOLYLTRANSFERASE AG85A"/>
    <property type="match status" value="1"/>
</dbReference>
<dbReference type="PANTHER" id="PTHR48098">
    <property type="entry name" value="ENTEROCHELIN ESTERASE-RELATED"/>
    <property type="match status" value="1"/>
</dbReference>
<dbReference type="InterPro" id="IPR050583">
    <property type="entry name" value="Mycobacterial_A85_antigen"/>
</dbReference>
<keyword evidence="1" id="KW-0732">Signal</keyword>
<dbReference type="RefSeq" id="WP_136141964.1">
    <property type="nucleotide sequence ID" value="NZ_CP039247.1"/>
</dbReference>
<organism evidence="2 3">
    <name type="scientific">Corynebacterium endometrii</name>
    <dbReference type="NCBI Taxonomy" id="2488819"/>
    <lineage>
        <taxon>Bacteria</taxon>
        <taxon>Bacillati</taxon>
        <taxon>Actinomycetota</taxon>
        <taxon>Actinomycetes</taxon>
        <taxon>Mycobacteriales</taxon>
        <taxon>Corynebacteriaceae</taxon>
        <taxon>Corynebacterium</taxon>
    </lineage>
</organism>
<reference evidence="2 3" key="1">
    <citation type="submission" date="2019-04" db="EMBL/GenBank/DDBJ databases">
        <title>Corynebacterium endometrii sp. nov., isolated from the uterus of a cow with endometritis.</title>
        <authorList>
            <person name="Ballas P."/>
            <person name="Ruckert C."/>
            <person name="Wagener K."/>
            <person name="Drillich M."/>
            <person name="Kaempfer P."/>
            <person name="Busse H.-J."/>
            <person name="Ehling-Schulz M."/>
        </authorList>
    </citation>
    <scope>NUCLEOTIDE SEQUENCE [LARGE SCALE GENOMIC DNA]</scope>
    <source>
        <strain evidence="2 3">LMM-1653</strain>
    </source>
</reference>
<dbReference type="EC" id="2.3.1.122" evidence="2"/>
<dbReference type="KEGG" id="cee:CENDO_10600"/>
<dbReference type="Gene3D" id="3.40.50.1820">
    <property type="entry name" value="alpha/beta hydrolase"/>
    <property type="match status" value="1"/>
</dbReference>
<proteinExistence type="predicted"/>
<evidence type="ECO:0000256" key="1">
    <source>
        <dbReference type="SAM" id="SignalP"/>
    </source>
</evidence>
<dbReference type="GO" id="GO:0050348">
    <property type="term" value="F:trehalose O-mycolyltransferase activity"/>
    <property type="evidence" value="ECO:0007669"/>
    <property type="project" value="UniProtKB-EC"/>
</dbReference>
<dbReference type="InterPro" id="IPR000801">
    <property type="entry name" value="Esterase-like"/>
</dbReference>
<dbReference type="AlphaFoldDB" id="A0A4P7QI88"/>
<keyword evidence="2" id="KW-0012">Acyltransferase</keyword>
<feature type="chain" id="PRO_5020515890" evidence="1">
    <location>
        <begin position="40"/>
        <end position="343"/>
    </location>
</feature>
<dbReference type="InterPro" id="IPR029058">
    <property type="entry name" value="AB_hydrolase_fold"/>
</dbReference>
<dbReference type="SUPFAM" id="SSF53474">
    <property type="entry name" value="alpha/beta-Hydrolases"/>
    <property type="match status" value="1"/>
</dbReference>
<keyword evidence="3" id="KW-1185">Reference proteome</keyword>
<feature type="signal peptide" evidence="1">
    <location>
        <begin position="1"/>
        <end position="39"/>
    </location>
</feature>
<dbReference type="OrthoDB" id="4366784at2"/>
<keyword evidence="2" id="KW-0808">Transferase</keyword>